<evidence type="ECO:0000313" key="1">
    <source>
        <dbReference type="EMBL" id="RKS20511.1"/>
    </source>
</evidence>
<dbReference type="EMBL" id="RBLC01000004">
    <property type="protein sequence ID" value="RKS20511.1"/>
    <property type="molecule type" value="Genomic_DNA"/>
</dbReference>
<reference evidence="1 2" key="1">
    <citation type="submission" date="2018-10" db="EMBL/GenBank/DDBJ databases">
        <title>Genomic Encyclopedia of Archaeal and Bacterial Type Strains, Phase II (KMG-II): from individual species to whole genera.</title>
        <authorList>
            <person name="Goeker M."/>
        </authorList>
    </citation>
    <scope>NUCLEOTIDE SEQUENCE [LARGE SCALE GENOMIC DNA]</scope>
    <source>
        <strain evidence="1 2">DSM 29537</strain>
    </source>
</reference>
<dbReference type="RefSeq" id="WP_121377167.1">
    <property type="nucleotide sequence ID" value="NZ_RBLC01000004.1"/>
</dbReference>
<proteinExistence type="predicted"/>
<gene>
    <name evidence="1" type="ORF">CLV94_2890</name>
</gene>
<name>A0A495M3L2_9FLAO</name>
<evidence type="ECO:0000313" key="2">
    <source>
        <dbReference type="Proteomes" id="UP000277579"/>
    </source>
</evidence>
<organism evidence="1 2">
    <name type="scientific">Flavobacterium endophyticum</name>
    <dbReference type="NCBI Taxonomy" id="1540163"/>
    <lineage>
        <taxon>Bacteria</taxon>
        <taxon>Pseudomonadati</taxon>
        <taxon>Bacteroidota</taxon>
        <taxon>Flavobacteriia</taxon>
        <taxon>Flavobacteriales</taxon>
        <taxon>Flavobacteriaceae</taxon>
        <taxon>Flavobacterium</taxon>
    </lineage>
</organism>
<protein>
    <submittedName>
        <fullName evidence="1">Uncharacterized protein</fullName>
    </submittedName>
</protein>
<dbReference type="AlphaFoldDB" id="A0A495M3L2"/>
<accession>A0A495M3L2</accession>
<comment type="caution">
    <text evidence="1">The sequence shown here is derived from an EMBL/GenBank/DDBJ whole genome shotgun (WGS) entry which is preliminary data.</text>
</comment>
<keyword evidence="2" id="KW-1185">Reference proteome</keyword>
<sequence length="77" mass="8160">MKKRLLNLEGAQELTKGEQKAIKGGTDPVPSHCGFGVTVNSNGLCFINGIAGTAQYFNGLEYCCENLLEPCPGGPRC</sequence>
<dbReference type="OrthoDB" id="1164322at2"/>
<dbReference type="Proteomes" id="UP000277579">
    <property type="component" value="Unassembled WGS sequence"/>
</dbReference>